<feature type="domain" description="PI3K/PI4K catalytic" evidence="5">
    <location>
        <begin position="1"/>
        <end position="247"/>
    </location>
</feature>
<dbReference type="GO" id="GO:0004430">
    <property type="term" value="F:1-phosphatidylinositol 4-kinase activity"/>
    <property type="evidence" value="ECO:0007669"/>
    <property type="project" value="UniProtKB-EC"/>
</dbReference>
<dbReference type="PROSITE" id="PS50290">
    <property type="entry name" value="PI3_4_KINASE_3"/>
    <property type="match status" value="1"/>
</dbReference>
<evidence type="ECO:0000313" key="6">
    <source>
        <dbReference type="EnsemblMetazoa" id="CJA16541a.1"/>
    </source>
</evidence>
<dbReference type="InterPro" id="IPR000403">
    <property type="entry name" value="PI3/4_kinase_cat_dom"/>
</dbReference>
<accession>A0A8R1I4H3</accession>
<dbReference type="Pfam" id="PF00454">
    <property type="entry name" value="PI3_PI4_kinase"/>
    <property type="match status" value="1"/>
</dbReference>
<dbReference type="Gene3D" id="1.10.1070.11">
    <property type="entry name" value="Phosphatidylinositol 3-/4-kinase, catalytic domain"/>
    <property type="match status" value="1"/>
</dbReference>
<evidence type="ECO:0000256" key="3">
    <source>
        <dbReference type="ARBA" id="ARBA00022679"/>
    </source>
</evidence>
<dbReference type="SUPFAM" id="SSF56112">
    <property type="entry name" value="Protein kinase-like (PK-like)"/>
    <property type="match status" value="1"/>
</dbReference>
<dbReference type="InterPro" id="IPR015433">
    <property type="entry name" value="PI3/4_kinase"/>
</dbReference>
<organism evidence="6 7">
    <name type="scientific">Caenorhabditis japonica</name>
    <dbReference type="NCBI Taxonomy" id="281687"/>
    <lineage>
        <taxon>Eukaryota</taxon>
        <taxon>Metazoa</taxon>
        <taxon>Ecdysozoa</taxon>
        <taxon>Nematoda</taxon>
        <taxon>Chromadorea</taxon>
        <taxon>Rhabditida</taxon>
        <taxon>Rhabditina</taxon>
        <taxon>Rhabditomorpha</taxon>
        <taxon>Rhabditoidea</taxon>
        <taxon>Rhabditidae</taxon>
        <taxon>Peloderinae</taxon>
        <taxon>Caenorhabditis</taxon>
    </lineage>
</organism>
<dbReference type="GO" id="GO:0048015">
    <property type="term" value="P:phosphatidylinositol-mediated signaling"/>
    <property type="evidence" value="ECO:0007669"/>
    <property type="project" value="TreeGrafter"/>
</dbReference>
<dbReference type="EC" id="2.7.1.67" evidence="2"/>
<dbReference type="InterPro" id="IPR036940">
    <property type="entry name" value="PI3/4_kinase_cat_sf"/>
</dbReference>
<sequence>MRTRDSAHLFVRDHTNTDLWEEEGVPLYLRPYKIVCIGCDAGLIEPVLDTLSLHQIKRNLNNLFRKNGVTATPTLRNHFENLFGSISSETYVNAQKKFIQSTAAYSLVSYFLQLKDRHNGNILLDMEGHLIHIDYGFWLSSSPKNLGFETAPFKLTSEIIEVMGGVDSDMFLYYKSLLLRGIMAARKHYRRIVSLAEIMSTGSKMQCFRAGIETVRSLESRFHISSTDEQLQQIVDSLVDGSRDNYTTRFYDSFQYYTNGIH</sequence>
<reference evidence="6" key="2">
    <citation type="submission" date="2022-06" db="UniProtKB">
        <authorList>
            <consortium name="EnsemblMetazoa"/>
        </authorList>
    </citation>
    <scope>IDENTIFICATION</scope>
    <source>
        <strain evidence="6">DF5081</strain>
    </source>
</reference>
<evidence type="ECO:0000313" key="7">
    <source>
        <dbReference type="Proteomes" id="UP000005237"/>
    </source>
</evidence>
<keyword evidence="7" id="KW-1185">Reference proteome</keyword>
<evidence type="ECO:0000259" key="5">
    <source>
        <dbReference type="PROSITE" id="PS50290"/>
    </source>
</evidence>
<dbReference type="GO" id="GO:0016020">
    <property type="term" value="C:membrane"/>
    <property type="evidence" value="ECO:0007669"/>
    <property type="project" value="TreeGrafter"/>
</dbReference>
<protein>
    <recommendedName>
        <fullName evidence="2">1-phosphatidylinositol 4-kinase</fullName>
        <ecNumber evidence="2">2.7.1.67</ecNumber>
    </recommendedName>
</protein>
<evidence type="ECO:0000256" key="1">
    <source>
        <dbReference type="ARBA" id="ARBA00001686"/>
    </source>
</evidence>
<dbReference type="GO" id="GO:0005737">
    <property type="term" value="C:cytoplasm"/>
    <property type="evidence" value="ECO:0007669"/>
    <property type="project" value="TreeGrafter"/>
</dbReference>
<dbReference type="Proteomes" id="UP000005237">
    <property type="component" value="Unassembled WGS sequence"/>
</dbReference>
<dbReference type="FunFam" id="1.10.1070.11:FF:000016">
    <property type="entry name" value="PIK1p Phosphatidylinositol 4-kinase"/>
    <property type="match status" value="1"/>
</dbReference>
<comment type="catalytic activity">
    <reaction evidence="1">
        <text>a 1,2-diacyl-sn-glycero-3-phospho-(1D-myo-inositol) + ATP = a 1,2-diacyl-sn-glycero-3-phospho-(1D-myo-inositol 4-phosphate) + ADP + H(+)</text>
        <dbReference type="Rhea" id="RHEA:19877"/>
        <dbReference type="ChEBI" id="CHEBI:15378"/>
        <dbReference type="ChEBI" id="CHEBI:30616"/>
        <dbReference type="ChEBI" id="CHEBI:57880"/>
        <dbReference type="ChEBI" id="CHEBI:58178"/>
        <dbReference type="ChEBI" id="CHEBI:456216"/>
        <dbReference type="EC" id="2.7.1.67"/>
    </reaction>
</comment>
<evidence type="ECO:0000256" key="2">
    <source>
        <dbReference type="ARBA" id="ARBA00012169"/>
    </source>
</evidence>
<evidence type="ECO:0000256" key="4">
    <source>
        <dbReference type="ARBA" id="ARBA00022777"/>
    </source>
</evidence>
<dbReference type="InterPro" id="IPR011009">
    <property type="entry name" value="Kinase-like_dom_sf"/>
</dbReference>
<dbReference type="GO" id="GO:0046854">
    <property type="term" value="P:phosphatidylinositol phosphate biosynthetic process"/>
    <property type="evidence" value="ECO:0007669"/>
    <property type="project" value="InterPro"/>
</dbReference>
<dbReference type="EnsemblMetazoa" id="CJA16541a.1">
    <property type="protein sequence ID" value="CJA16541a.1"/>
    <property type="gene ID" value="WBGene00135745"/>
</dbReference>
<dbReference type="SMART" id="SM00146">
    <property type="entry name" value="PI3Kc"/>
    <property type="match status" value="1"/>
</dbReference>
<dbReference type="AlphaFoldDB" id="A0A8R1I4H3"/>
<keyword evidence="4" id="KW-0418">Kinase</keyword>
<reference evidence="7" key="1">
    <citation type="submission" date="2010-08" db="EMBL/GenBank/DDBJ databases">
        <authorList>
            <consortium name="Caenorhabditis japonica Sequencing Consortium"/>
            <person name="Wilson R.K."/>
        </authorList>
    </citation>
    <scope>NUCLEOTIDE SEQUENCE [LARGE SCALE GENOMIC DNA]</scope>
    <source>
        <strain evidence="7">DF5081</strain>
    </source>
</reference>
<proteinExistence type="predicted"/>
<keyword evidence="3" id="KW-0808">Transferase</keyword>
<dbReference type="PANTHER" id="PTHR10048:SF22">
    <property type="entry name" value="PHOSPHATIDYLINOSITOL 4-KINASE BETA"/>
    <property type="match status" value="1"/>
</dbReference>
<dbReference type="PANTHER" id="PTHR10048">
    <property type="entry name" value="PHOSPHATIDYLINOSITOL KINASE"/>
    <property type="match status" value="1"/>
</dbReference>
<name>A0A8R1I4H3_CAEJA</name>